<evidence type="ECO:0000313" key="1">
    <source>
        <dbReference type="EMBL" id="TYZ14178.1"/>
    </source>
</evidence>
<keyword evidence="2" id="KW-1185">Reference proteome</keyword>
<protein>
    <submittedName>
        <fullName evidence="1">Uncharacterized protein</fullName>
    </submittedName>
</protein>
<reference evidence="1 2" key="1">
    <citation type="submission" date="2019-08" db="EMBL/GenBank/DDBJ databases">
        <authorList>
            <person name="Seo M.-J."/>
        </authorList>
    </citation>
    <scope>NUCLEOTIDE SEQUENCE [LARGE SCALE GENOMIC DNA]</scope>
    <source>
        <strain evidence="1 2">KIGAM108</strain>
    </source>
</reference>
<name>A0A5D6VHJ1_9BACT</name>
<dbReference type="EMBL" id="VTHL01000001">
    <property type="protein sequence ID" value="TYZ14178.1"/>
    <property type="molecule type" value="Genomic_DNA"/>
</dbReference>
<proteinExistence type="predicted"/>
<dbReference type="RefSeq" id="WP_149068963.1">
    <property type="nucleotide sequence ID" value="NZ_VTHL01000001.1"/>
</dbReference>
<dbReference type="Proteomes" id="UP000322791">
    <property type="component" value="Unassembled WGS sequence"/>
</dbReference>
<accession>A0A5D6VHJ1</accession>
<comment type="caution">
    <text evidence="1">The sequence shown here is derived from an EMBL/GenBank/DDBJ whole genome shotgun (WGS) entry which is preliminary data.</text>
</comment>
<evidence type="ECO:0000313" key="2">
    <source>
        <dbReference type="Proteomes" id="UP000322791"/>
    </source>
</evidence>
<dbReference type="AlphaFoldDB" id="A0A5D6VHJ1"/>
<organism evidence="1 2">
    <name type="scientific">Hymenobacter lutimineralis</name>
    <dbReference type="NCBI Taxonomy" id="2606448"/>
    <lineage>
        <taxon>Bacteria</taxon>
        <taxon>Pseudomonadati</taxon>
        <taxon>Bacteroidota</taxon>
        <taxon>Cytophagia</taxon>
        <taxon>Cytophagales</taxon>
        <taxon>Hymenobacteraceae</taxon>
        <taxon>Hymenobacter</taxon>
    </lineage>
</organism>
<gene>
    <name evidence="1" type="ORF">FY528_00130</name>
</gene>
<sequence>MQIHVIGSKSQHTNDYLVYYFPSEKLLFEDDLVWIARQGPSRKASARQVGLYQAIRDLKLPVETIVQSWPVQDYGVKTVIPFRELEQSVTGK</sequence>